<dbReference type="GO" id="GO:0120010">
    <property type="term" value="P:intermembrane phospholipid transfer"/>
    <property type="evidence" value="ECO:0007669"/>
    <property type="project" value="TreeGrafter"/>
</dbReference>
<dbReference type="AlphaFoldDB" id="A0A222DYP6"/>
<dbReference type="Proteomes" id="UP000203589">
    <property type="component" value="Chromosome"/>
</dbReference>
<keyword evidence="5" id="KW-1185">Reference proteome</keyword>
<feature type="signal peptide" evidence="3">
    <location>
        <begin position="1"/>
        <end position="17"/>
    </location>
</feature>
<keyword evidence="2 3" id="KW-0732">Signal</keyword>
<evidence type="ECO:0000256" key="1">
    <source>
        <dbReference type="ARBA" id="ARBA00010634"/>
    </source>
</evidence>
<protein>
    <submittedName>
        <fullName evidence="4">Putative phospholipid-binding lipoprotein MlaA</fullName>
    </submittedName>
</protein>
<dbReference type="InterPro" id="IPR007428">
    <property type="entry name" value="MlaA"/>
</dbReference>
<dbReference type="PANTHER" id="PTHR30035:SF3">
    <property type="entry name" value="INTERMEMBRANE PHOSPHOLIPID TRANSPORT SYSTEM LIPOPROTEIN MLAA"/>
    <property type="match status" value="1"/>
</dbReference>
<dbReference type="EMBL" id="CP022540">
    <property type="protein sequence ID" value="ASP18818.1"/>
    <property type="molecule type" value="Genomic_DNA"/>
</dbReference>
<evidence type="ECO:0000313" key="5">
    <source>
        <dbReference type="Proteomes" id="UP000203589"/>
    </source>
</evidence>
<evidence type="ECO:0000313" key="4">
    <source>
        <dbReference type="EMBL" id="ASP18818.1"/>
    </source>
</evidence>
<dbReference type="PROSITE" id="PS51257">
    <property type="entry name" value="PROKAR_LIPOPROTEIN"/>
    <property type="match status" value="1"/>
</dbReference>
<reference evidence="4 5" key="1">
    <citation type="submission" date="2017-07" db="EMBL/GenBank/DDBJ databases">
        <title>Genome Sequence of Antarctobacter heliothermus Strain SMS3 Isolated from a culture of the Diatom Skeletonema marinoi.</title>
        <authorList>
            <person name="Topel M."/>
            <person name="Pinder M.I.M."/>
            <person name="Johansson O.N."/>
            <person name="Kourtchenko O."/>
            <person name="Godhe A."/>
            <person name="Clarke A.K."/>
        </authorList>
    </citation>
    <scope>NUCLEOTIDE SEQUENCE [LARGE SCALE GENOMIC DNA]</scope>
    <source>
        <strain evidence="4 5">SMS3</strain>
    </source>
</reference>
<gene>
    <name evidence="4" type="primary">mlaA</name>
    <name evidence="4" type="ORF">ANTHELSMS3_00092</name>
</gene>
<dbReference type="PANTHER" id="PTHR30035">
    <property type="entry name" value="LIPOPROTEIN VACJ-RELATED"/>
    <property type="match status" value="1"/>
</dbReference>
<accession>A0A222DYP6</accession>
<dbReference type="PRINTS" id="PR01805">
    <property type="entry name" value="VACJLIPOPROT"/>
</dbReference>
<name>A0A222DYP6_9RHOB</name>
<dbReference type="GO" id="GO:0016020">
    <property type="term" value="C:membrane"/>
    <property type="evidence" value="ECO:0007669"/>
    <property type="project" value="InterPro"/>
</dbReference>
<dbReference type="KEGG" id="aht:ANTHELSMS3_00092"/>
<keyword evidence="4" id="KW-0449">Lipoprotein</keyword>
<feature type="chain" id="PRO_5012284822" evidence="3">
    <location>
        <begin position="18"/>
        <end position="248"/>
    </location>
</feature>
<dbReference type="RefSeq" id="WP_094033161.1">
    <property type="nucleotide sequence ID" value="NZ_CP022540.1"/>
</dbReference>
<organism evidence="4 5">
    <name type="scientific">Antarctobacter heliothermus</name>
    <dbReference type="NCBI Taxonomy" id="74033"/>
    <lineage>
        <taxon>Bacteria</taxon>
        <taxon>Pseudomonadati</taxon>
        <taxon>Pseudomonadota</taxon>
        <taxon>Alphaproteobacteria</taxon>
        <taxon>Rhodobacterales</taxon>
        <taxon>Roseobacteraceae</taxon>
        <taxon>Antarctobacter</taxon>
    </lineage>
</organism>
<sequence>MLNFRPVVLMAVVSAVAGCSVPGPGGAPDGIHDPYEVKNRKVHDFNRNLDKKLFSGDGPGYAGTVPPFVQERVSSFADTVSLPQTVVNQLLQGRLVRATNNSLRFTLNATIGVGGMFDVAKEWGLDPDESDFGETLAVWGVPEGAYLEVPVLGPSTERDTAGDVVDLFTDPLKYVVPTPERYIGTVAKGLDTVGERSKFGGTVDSILHGSADSYLQFRLMYLQNRRYELGEDAPGADFDPLAVDTEGF</sequence>
<evidence type="ECO:0000256" key="2">
    <source>
        <dbReference type="ARBA" id="ARBA00022729"/>
    </source>
</evidence>
<evidence type="ECO:0000256" key="3">
    <source>
        <dbReference type="SAM" id="SignalP"/>
    </source>
</evidence>
<proteinExistence type="inferred from homology"/>
<comment type="similarity">
    <text evidence="1">Belongs to the MlaA family.</text>
</comment>
<dbReference type="Pfam" id="PF04333">
    <property type="entry name" value="MlaA"/>
    <property type="match status" value="1"/>
</dbReference>
<dbReference type="OrthoDB" id="9785326at2"/>